<dbReference type="Gene3D" id="3.10.180.10">
    <property type="entry name" value="2,3-Dihydroxybiphenyl 1,2-Dioxygenase, domain 1"/>
    <property type="match status" value="1"/>
</dbReference>
<reference evidence="2" key="1">
    <citation type="submission" date="2022-12" db="EMBL/GenBank/DDBJ databases">
        <title>Bacterial isolates from different developmental stages of Nematostella vectensis.</title>
        <authorList>
            <person name="Fraune S."/>
        </authorList>
    </citation>
    <scope>NUCLEOTIDE SEQUENCE</scope>
    <source>
        <strain evidence="2">G21630-S1</strain>
    </source>
</reference>
<evidence type="ECO:0000313" key="3">
    <source>
        <dbReference type="Proteomes" id="UP001069802"/>
    </source>
</evidence>
<gene>
    <name evidence="2" type="ORF">O4H49_13770</name>
</gene>
<sequence>MVFGETLEGIDHLLIGTAQLEEARHGYMRLGFQLTPRGKHIGWGTANYCIMFPDDYLELLGIVDGQQDTNGLDQFLKQGQGGLGVAFRGNDLSKTAALLQGKGHNVEGLNVLKRILELESGEVMPRFELLRYGAEVTPGIASFACVHKTPEIVWQPQWVNHPNGATGIRRVVYVMPDPSETIDNYAAFFGEDAVIVSDGFTEIHLPSSSHVIRLITEEDMRRFYPGIEPQNRVRDCYMAAIHLWCDDIRATEAYFDVYRVACHKEGDQRLRLMEKDACGVVLAFDAR</sequence>
<keyword evidence="3" id="KW-1185">Reference proteome</keyword>
<name>A0ABT4LL73_9PROT</name>
<accession>A0ABT4LL73</accession>
<dbReference type="InterPro" id="IPR025870">
    <property type="entry name" value="Glyoxalase-like_dom"/>
</dbReference>
<dbReference type="RefSeq" id="WP_269424008.1">
    <property type="nucleotide sequence ID" value="NZ_JAPWGY010000004.1"/>
</dbReference>
<protein>
    <submittedName>
        <fullName evidence="2">VOC family protein</fullName>
    </submittedName>
</protein>
<dbReference type="PANTHER" id="PTHR40265">
    <property type="entry name" value="BLL2707 PROTEIN"/>
    <property type="match status" value="1"/>
</dbReference>
<organism evidence="2 3">
    <name type="scientific">Kiloniella laminariae</name>
    <dbReference type="NCBI Taxonomy" id="454162"/>
    <lineage>
        <taxon>Bacteria</taxon>
        <taxon>Pseudomonadati</taxon>
        <taxon>Pseudomonadota</taxon>
        <taxon>Alphaproteobacteria</taxon>
        <taxon>Rhodospirillales</taxon>
        <taxon>Kiloniellaceae</taxon>
        <taxon>Kiloniella</taxon>
    </lineage>
</organism>
<dbReference type="SUPFAM" id="SSF54593">
    <property type="entry name" value="Glyoxalase/Bleomycin resistance protein/Dihydroxybiphenyl dioxygenase"/>
    <property type="match status" value="1"/>
</dbReference>
<evidence type="ECO:0000313" key="2">
    <source>
        <dbReference type="EMBL" id="MCZ4281854.1"/>
    </source>
</evidence>
<comment type="caution">
    <text evidence="2">The sequence shown here is derived from an EMBL/GenBank/DDBJ whole genome shotgun (WGS) entry which is preliminary data.</text>
</comment>
<feature type="domain" description="Glyoxalase-like" evidence="1">
    <location>
        <begin position="10"/>
        <end position="187"/>
    </location>
</feature>
<dbReference type="Pfam" id="PF13468">
    <property type="entry name" value="Glyoxalase_3"/>
    <property type="match status" value="1"/>
</dbReference>
<evidence type="ECO:0000259" key="1">
    <source>
        <dbReference type="Pfam" id="PF13468"/>
    </source>
</evidence>
<dbReference type="PANTHER" id="PTHR40265:SF1">
    <property type="entry name" value="GLYOXALASE-LIKE DOMAIN-CONTAINING PROTEIN"/>
    <property type="match status" value="1"/>
</dbReference>
<dbReference type="EMBL" id="JAPWGY010000004">
    <property type="protein sequence ID" value="MCZ4281854.1"/>
    <property type="molecule type" value="Genomic_DNA"/>
</dbReference>
<dbReference type="InterPro" id="IPR029068">
    <property type="entry name" value="Glyas_Bleomycin-R_OHBP_Dase"/>
</dbReference>
<proteinExistence type="predicted"/>
<dbReference type="Proteomes" id="UP001069802">
    <property type="component" value="Unassembled WGS sequence"/>
</dbReference>